<accession>A0A2N0NCS9</accession>
<evidence type="ECO:0000259" key="1">
    <source>
        <dbReference type="PROSITE" id="PS50011"/>
    </source>
</evidence>
<feature type="domain" description="Protein kinase" evidence="1">
    <location>
        <begin position="1"/>
        <end position="81"/>
    </location>
</feature>
<evidence type="ECO:0000313" key="3">
    <source>
        <dbReference type="Proteomes" id="UP000232722"/>
    </source>
</evidence>
<dbReference type="InterPro" id="IPR000719">
    <property type="entry name" value="Prot_kinase_dom"/>
</dbReference>
<protein>
    <recommendedName>
        <fullName evidence="1">Protein kinase domain-containing protein</fullName>
    </recommendedName>
</protein>
<sequence length="228" mass="26475">MRSDVYSLGVLLWELTSGCPPFSNYSHDLAYIKNQLLNGLREDQIESTPLEYVQLYQKCWHDNPNVRPEINEIFKILSQLLSQIDANEKRTRLTYDKSISYDNSYMELDYKEMPDQSSRTAKIVAEIFGSSLNEQQIIKLFKLNHGLILTRDNIRPSKQVIIAENGELKIDLYEGQPLVYTYINSEDNNDKPLDICIIFPVAEMIYNGNLLDSYSNCMDVDEVLHELY</sequence>
<dbReference type="GO" id="GO:0004674">
    <property type="term" value="F:protein serine/threonine kinase activity"/>
    <property type="evidence" value="ECO:0007669"/>
    <property type="project" value="TreeGrafter"/>
</dbReference>
<gene>
    <name evidence="2" type="ORF">RhiirA5_444901</name>
</gene>
<reference evidence="2 3" key="2">
    <citation type="submission" date="2017-09" db="EMBL/GenBank/DDBJ databases">
        <title>Extensive intraspecific genome diversity in a model arbuscular mycorrhizal fungus.</title>
        <authorList>
            <person name="Chen E.C."/>
            <person name="Morin E."/>
            <person name="Beaudet D."/>
            <person name="Noel J."/>
            <person name="Ndikumana S."/>
            <person name="Charron P."/>
            <person name="St-Onge C."/>
            <person name="Giorgi J."/>
            <person name="Grigoriev I.V."/>
            <person name="Roux C."/>
            <person name="Martin F.M."/>
            <person name="Corradi N."/>
        </authorList>
    </citation>
    <scope>NUCLEOTIDE SEQUENCE [LARGE SCALE GENOMIC DNA]</scope>
    <source>
        <strain evidence="2 3">A5</strain>
    </source>
</reference>
<dbReference type="InterPro" id="IPR011009">
    <property type="entry name" value="Kinase-like_dom_sf"/>
</dbReference>
<proteinExistence type="predicted"/>
<dbReference type="AlphaFoldDB" id="A0A2N0NCS9"/>
<dbReference type="PANTHER" id="PTHR44329">
    <property type="entry name" value="SERINE/THREONINE-PROTEIN KINASE TNNI3K-RELATED"/>
    <property type="match status" value="1"/>
</dbReference>
<dbReference type="SUPFAM" id="SSF56112">
    <property type="entry name" value="Protein kinase-like (PK-like)"/>
    <property type="match status" value="1"/>
</dbReference>
<dbReference type="Gene3D" id="1.10.510.10">
    <property type="entry name" value="Transferase(Phosphotransferase) domain 1"/>
    <property type="match status" value="1"/>
</dbReference>
<reference evidence="2 3" key="1">
    <citation type="submission" date="2016-04" db="EMBL/GenBank/DDBJ databases">
        <title>Genome analyses suggest a sexual origin of heterokaryosis in a supposedly ancient asexual fungus.</title>
        <authorList>
            <person name="Ropars J."/>
            <person name="Sedzielewska K."/>
            <person name="Noel J."/>
            <person name="Charron P."/>
            <person name="Farinelli L."/>
            <person name="Marton T."/>
            <person name="Kruger M."/>
            <person name="Pelin A."/>
            <person name="Brachmann A."/>
            <person name="Corradi N."/>
        </authorList>
    </citation>
    <scope>NUCLEOTIDE SEQUENCE [LARGE SCALE GENOMIC DNA]</scope>
    <source>
        <strain evidence="2 3">A5</strain>
    </source>
</reference>
<comment type="caution">
    <text evidence="2">The sequence shown here is derived from an EMBL/GenBank/DDBJ whole genome shotgun (WGS) entry which is preliminary data.</text>
</comment>
<dbReference type="InterPro" id="IPR001245">
    <property type="entry name" value="Ser-Thr/Tyr_kinase_cat_dom"/>
</dbReference>
<dbReference type="GO" id="GO:0005524">
    <property type="term" value="F:ATP binding"/>
    <property type="evidence" value="ECO:0007669"/>
    <property type="project" value="InterPro"/>
</dbReference>
<dbReference type="InterPro" id="IPR051681">
    <property type="entry name" value="Ser/Thr_Kinases-Pseudokinases"/>
</dbReference>
<evidence type="ECO:0000313" key="2">
    <source>
        <dbReference type="EMBL" id="PKB92384.1"/>
    </source>
</evidence>
<dbReference type="PROSITE" id="PS50011">
    <property type="entry name" value="PROTEIN_KINASE_DOM"/>
    <property type="match status" value="1"/>
</dbReference>
<feature type="non-terminal residue" evidence="2">
    <location>
        <position position="228"/>
    </location>
</feature>
<dbReference type="Pfam" id="PF07714">
    <property type="entry name" value="PK_Tyr_Ser-Thr"/>
    <property type="match status" value="1"/>
</dbReference>
<organism evidence="2 3">
    <name type="scientific">Rhizophagus irregularis</name>
    <dbReference type="NCBI Taxonomy" id="588596"/>
    <lineage>
        <taxon>Eukaryota</taxon>
        <taxon>Fungi</taxon>
        <taxon>Fungi incertae sedis</taxon>
        <taxon>Mucoromycota</taxon>
        <taxon>Glomeromycotina</taxon>
        <taxon>Glomeromycetes</taxon>
        <taxon>Glomerales</taxon>
        <taxon>Glomeraceae</taxon>
        <taxon>Rhizophagus</taxon>
    </lineage>
</organism>
<dbReference type="Proteomes" id="UP000232722">
    <property type="component" value="Unassembled WGS sequence"/>
</dbReference>
<dbReference type="EMBL" id="LLXJ01011266">
    <property type="protein sequence ID" value="PKB92384.1"/>
    <property type="molecule type" value="Genomic_DNA"/>
</dbReference>
<name>A0A2N0NCS9_9GLOM</name>